<name>A0A9P8QKM4_9HYPO</name>
<comment type="caution">
    <text evidence="3">The sequence shown here is derived from an EMBL/GenBank/DDBJ whole genome shotgun (WGS) entry which is preliminary data.</text>
</comment>
<feature type="region of interest" description="Disordered" evidence="2">
    <location>
        <begin position="421"/>
        <end position="471"/>
    </location>
</feature>
<organism evidence="3 4">
    <name type="scientific">Trichoderma cornu-damae</name>
    <dbReference type="NCBI Taxonomy" id="654480"/>
    <lineage>
        <taxon>Eukaryota</taxon>
        <taxon>Fungi</taxon>
        <taxon>Dikarya</taxon>
        <taxon>Ascomycota</taxon>
        <taxon>Pezizomycotina</taxon>
        <taxon>Sordariomycetes</taxon>
        <taxon>Hypocreomycetidae</taxon>
        <taxon>Hypocreales</taxon>
        <taxon>Hypocreaceae</taxon>
        <taxon>Trichoderma</taxon>
    </lineage>
</organism>
<gene>
    <name evidence="3" type="ORF">Trco_003448</name>
</gene>
<evidence type="ECO:0000313" key="4">
    <source>
        <dbReference type="Proteomes" id="UP000827724"/>
    </source>
</evidence>
<proteinExistence type="predicted"/>
<dbReference type="AlphaFoldDB" id="A0A9P8QKM4"/>
<dbReference type="CDD" id="cd00067">
    <property type="entry name" value="GAL4"/>
    <property type="match status" value="1"/>
</dbReference>
<feature type="compositionally biased region" description="Polar residues" evidence="2">
    <location>
        <begin position="366"/>
        <end position="381"/>
    </location>
</feature>
<dbReference type="EMBL" id="JAIWOZ010000003">
    <property type="protein sequence ID" value="KAH6607135.1"/>
    <property type="molecule type" value="Genomic_DNA"/>
</dbReference>
<sequence>MASQFASTAPLPQGFSVYQPQLGAQLQFFPALGTQELDDMMNAYIPGSASLQEKRATISLDFLEHIQLTGQTFKFYHVHYSPNPAAPVAASPVGSVAASSFSNASPVNSTWGWSQASASPSTPSHSSTTKSRKSSRASSSASRYATADLSHLPGMKIMTKDGLDVTNTASRGSKTKEQRDHAHMMRIMKACDSCRRKKIRCDPSHKTQSALQTQPQAASRRAKKAHKAAAAAATALLEPVATGAIGGRDENSGIATSPLGLDPTFTFAGLDSVESTDSTYEAWENFIQYPPLDMEENYDFFFDPKGYLSPQTPASLSASPHKPPTPSSSQQELLAVSGLVEREATSSESSSPQLLFPQDTHHGSVHGSTDSNPFSPSYSFSEDSRMVSISSTRPLSPSQPSASRSEMVVYNFDIHGRTLADEWSSPSAPASPVEANLGADADTSLPRPHDPDHGPTESREQDSQAGIRENTPTDWLCGVSIAHAPARSVLVTMTPGSDDMGMIATSMLLDLDLYQLRSSEVYVPTPNS</sequence>
<dbReference type="Proteomes" id="UP000827724">
    <property type="component" value="Unassembled WGS sequence"/>
</dbReference>
<keyword evidence="1" id="KW-0539">Nucleus</keyword>
<dbReference type="InterPro" id="IPR001138">
    <property type="entry name" value="Zn2Cys6_DnaBD"/>
</dbReference>
<evidence type="ECO:0008006" key="5">
    <source>
        <dbReference type="Google" id="ProtNLM"/>
    </source>
</evidence>
<dbReference type="OrthoDB" id="4850804at2759"/>
<feature type="region of interest" description="Disordered" evidence="2">
    <location>
        <begin position="311"/>
        <end position="381"/>
    </location>
</feature>
<feature type="compositionally biased region" description="Basic and acidic residues" evidence="2">
    <location>
        <begin position="447"/>
        <end position="462"/>
    </location>
</feature>
<dbReference type="GO" id="GO:0008270">
    <property type="term" value="F:zinc ion binding"/>
    <property type="evidence" value="ECO:0007669"/>
    <property type="project" value="InterPro"/>
</dbReference>
<feature type="compositionally biased region" description="Low complexity" evidence="2">
    <location>
        <begin position="136"/>
        <end position="145"/>
    </location>
</feature>
<evidence type="ECO:0000256" key="1">
    <source>
        <dbReference type="ARBA" id="ARBA00023242"/>
    </source>
</evidence>
<evidence type="ECO:0000313" key="3">
    <source>
        <dbReference type="EMBL" id="KAH6607135.1"/>
    </source>
</evidence>
<reference evidence="3" key="1">
    <citation type="submission" date="2021-08" db="EMBL/GenBank/DDBJ databases">
        <title>Chromosome-Level Trichoderma cornu-damae using Hi-C Data.</title>
        <authorList>
            <person name="Kim C.S."/>
        </authorList>
    </citation>
    <scope>NUCLEOTIDE SEQUENCE</scope>
    <source>
        <strain evidence="3">KA19-0412C</strain>
    </source>
</reference>
<accession>A0A9P8QKM4</accession>
<feature type="region of interest" description="Disordered" evidence="2">
    <location>
        <begin position="112"/>
        <end position="145"/>
    </location>
</feature>
<evidence type="ECO:0000256" key="2">
    <source>
        <dbReference type="SAM" id="MobiDB-lite"/>
    </source>
</evidence>
<protein>
    <recommendedName>
        <fullName evidence="5">Zn(2)-C6 fungal-type domain-containing protein</fullName>
    </recommendedName>
</protein>
<dbReference type="SUPFAM" id="SSF57701">
    <property type="entry name" value="Zn2/Cys6 DNA-binding domain"/>
    <property type="match status" value="1"/>
</dbReference>
<dbReference type="InterPro" id="IPR036864">
    <property type="entry name" value="Zn2-C6_fun-type_DNA-bd_sf"/>
</dbReference>
<dbReference type="GO" id="GO:0000981">
    <property type="term" value="F:DNA-binding transcription factor activity, RNA polymerase II-specific"/>
    <property type="evidence" value="ECO:0007669"/>
    <property type="project" value="InterPro"/>
</dbReference>
<feature type="compositionally biased region" description="Low complexity" evidence="2">
    <location>
        <begin position="114"/>
        <end position="129"/>
    </location>
</feature>
<feature type="region of interest" description="Disordered" evidence="2">
    <location>
        <begin position="158"/>
        <end position="181"/>
    </location>
</feature>
<keyword evidence="4" id="KW-1185">Reference proteome</keyword>